<comment type="similarity">
    <text evidence="3">Belongs to the PIGG/PIGN/PIGO family. PIGO subfamily.</text>
</comment>
<dbReference type="OrthoDB" id="272139at2759"/>
<keyword evidence="9 11" id="KW-0472">Membrane</keyword>
<dbReference type="GO" id="GO:0006506">
    <property type="term" value="P:GPI anchor biosynthetic process"/>
    <property type="evidence" value="ECO:0007669"/>
    <property type="project" value="UniProtKB-UniPathway"/>
</dbReference>
<evidence type="ECO:0000313" key="12">
    <source>
        <dbReference type="EMBL" id="EMR10608.1"/>
    </source>
</evidence>
<reference evidence="13" key="1">
    <citation type="journal article" date="2016" name="Nat. Commun.">
        <title>Genome analysis of three Pneumocystis species reveals adaptation mechanisms to life exclusively in mammalian hosts.</title>
        <authorList>
            <person name="Ma L."/>
            <person name="Chen Z."/>
            <person name="Huang D.W."/>
            <person name="Kutty G."/>
            <person name="Ishihara M."/>
            <person name="Wang H."/>
            <person name="Abouelleil A."/>
            <person name="Bishop L."/>
            <person name="Davey E."/>
            <person name="Deng R."/>
            <person name="Deng X."/>
            <person name="Fan L."/>
            <person name="Fantoni G."/>
            <person name="Fitzgerald M."/>
            <person name="Gogineni E."/>
            <person name="Goldberg J.M."/>
            <person name="Handley G."/>
            <person name="Hu X."/>
            <person name="Huber C."/>
            <person name="Jiao X."/>
            <person name="Jones K."/>
            <person name="Levin J.Z."/>
            <person name="Liu Y."/>
            <person name="Macdonald P."/>
            <person name="Melnikov A."/>
            <person name="Raley C."/>
            <person name="Sassi M."/>
            <person name="Sherman B.T."/>
            <person name="Song X."/>
            <person name="Sykes S."/>
            <person name="Tran B."/>
            <person name="Walsh L."/>
            <person name="Xia Y."/>
            <person name="Yang J."/>
            <person name="Young S."/>
            <person name="Zeng Q."/>
            <person name="Zheng X."/>
            <person name="Stephens R."/>
            <person name="Nusbaum C."/>
            <person name="Birren B.W."/>
            <person name="Azadi P."/>
            <person name="Lempicki R.A."/>
            <person name="Cuomo C.A."/>
            <person name="Kovacs J.A."/>
        </authorList>
    </citation>
    <scope>NUCLEOTIDE SEQUENCE [LARGE SCALE GENOMIC DNA]</scope>
    <source>
        <strain evidence="13">B123</strain>
    </source>
</reference>
<dbReference type="InterPro" id="IPR037675">
    <property type="entry name" value="PIG-O_N"/>
</dbReference>
<evidence type="ECO:0000256" key="10">
    <source>
        <dbReference type="ARBA" id="ARBA00023180"/>
    </source>
</evidence>
<feature type="transmembrane region" description="Helical" evidence="11">
    <location>
        <begin position="20"/>
        <end position="39"/>
    </location>
</feature>
<feature type="transmembrane region" description="Helical" evidence="11">
    <location>
        <begin position="717"/>
        <end position="739"/>
    </location>
</feature>
<evidence type="ECO:0000256" key="9">
    <source>
        <dbReference type="ARBA" id="ARBA00023136"/>
    </source>
</evidence>
<keyword evidence="13" id="KW-1185">Reference proteome</keyword>
<dbReference type="AlphaFoldDB" id="M7NPH2"/>
<dbReference type="Proteomes" id="UP000011958">
    <property type="component" value="Unassembled WGS sequence"/>
</dbReference>
<dbReference type="GeneID" id="19895008"/>
<evidence type="ECO:0000256" key="6">
    <source>
        <dbReference type="ARBA" id="ARBA00022692"/>
    </source>
</evidence>
<evidence type="ECO:0000313" key="13">
    <source>
        <dbReference type="Proteomes" id="UP000011958"/>
    </source>
</evidence>
<dbReference type="InterPro" id="IPR017850">
    <property type="entry name" value="Alkaline_phosphatase_core_sf"/>
</dbReference>
<dbReference type="OMA" id="EDEYVIM"/>
<feature type="transmembrane region" description="Helical" evidence="11">
    <location>
        <begin position="905"/>
        <end position="927"/>
    </location>
</feature>
<organism evidence="12 13">
    <name type="scientific">Pneumocystis murina (strain B123)</name>
    <name type="common">Mouse pneumocystis pneumonia agent</name>
    <name type="synonym">Pneumocystis carinii f. sp. muris</name>
    <dbReference type="NCBI Taxonomy" id="1069680"/>
    <lineage>
        <taxon>Eukaryota</taxon>
        <taxon>Fungi</taxon>
        <taxon>Dikarya</taxon>
        <taxon>Ascomycota</taxon>
        <taxon>Taphrinomycotina</taxon>
        <taxon>Pneumocystomycetes</taxon>
        <taxon>Pneumocystaceae</taxon>
        <taxon>Pneumocystis</taxon>
    </lineage>
</organism>
<feature type="transmembrane region" description="Helical" evidence="11">
    <location>
        <begin position="570"/>
        <end position="587"/>
    </location>
</feature>
<evidence type="ECO:0000256" key="5">
    <source>
        <dbReference type="ARBA" id="ARBA00022679"/>
    </source>
</evidence>
<feature type="transmembrane region" description="Helical" evidence="11">
    <location>
        <begin position="866"/>
        <end position="885"/>
    </location>
</feature>
<feature type="transmembrane region" description="Helical" evidence="11">
    <location>
        <begin position="637"/>
        <end position="655"/>
    </location>
</feature>
<keyword evidence="4" id="KW-0337">GPI-anchor biosynthesis</keyword>
<keyword evidence="6 11" id="KW-0812">Transmembrane</keyword>
<keyword evidence="5" id="KW-0808">Transferase</keyword>
<dbReference type="InterPro" id="IPR002591">
    <property type="entry name" value="Phosphodiest/P_Trfase"/>
</dbReference>
<gene>
    <name evidence="12" type="ORF">PNEG_01311</name>
</gene>
<feature type="transmembrane region" description="Helical" evidence="11">
    <location>
        <begin position="794"/>
        <end position="814"/>
    </location>
</feature>
<evidence type="ECO:0000256" key="2">
    <source>
        <dbReference type="ARBA" id="ARBA00004687"/>
    </source>
</evidence>
<keyword evidence="10" id="KW-0325">Glycoprotein</keyword>
<sequence>MLKHNIRNNQKWTFIKNFLLFFIFFSWFIFLHISGLYLFTQGFLLTRSTLNLTSRCDIPPYVFTNQEILKNDCWYPSTFKKAIIVVIDALRYDFTIENPGSSLYCHNIFTVLHETSTKHPRQAFLRPFIADPPTTTLQRLKALTTGTLPTFIDAGSNFAGTVILEDNILAQLKSRGYRIGFLGDDTWISLYPTYFEPNITYPFDSFNVWDLDTVDNNINSYLFPLLNDTERTKWDILIVHYLGLDHAGHKYGPNHYETARKLSEMDTNIRKIMSKLQNDTLLIVLGDHGMDEKGNHGGDSLDEVVSALWMYNKGSTLPEFPSNLTSISQLDFVPTLSLLMGIPIPYNNLGGPIIEAFFYNKNLNWKDYSRAAKITVYQIKRYIKSYKNIYGLDGFEDIKVDLDTENIEYKFSQNNFQNNEFWKKQFFKYITYQQMILNKFREIWVRFDIWRIIAGIIILFGDLLCQFLFYLNLNYLTEKINILGIILKSIIGAGICALLSKLSFVFLNVSNSALFGGCFVSILSFLSFFLKKAFFVQFPKSFSKSITILLIIVHGLILSSNSFIVWEEKIILFTISSIYTLIFFSVFSKHKKNIRISAIIRILLLFLTGRMTSLIRQCREEQQPFCKSTFFYNTRNFVISFCFLFLLAFIFLVLLPSTISHFLTNSKIHKGSRSSPFIGFKVGFILILAHSIIDFETLHFSQLKHFNNEKIQEIKMILVRIVLFTYLFIFHLIWIFLSFNNRIKGKSKLSNLLNLTFMLKTYTHKFTNIYNSNYFSFILSWFIILTILQKPLGVISFSFLLFQILLYIELLHLLQKNSSSEIDVILFALLGRSHFFSTGHQATLSSIQWDSAFLASKTIIYPLSPALILGNTFGSQIFIAISLPLLNFHMENNAIDATSNRLFEILQIFLLYHSMMTTSSVLFTALLRRHLMVWKIFAPKYMANAIELLLIDIILLFFTLGFSIINFFHHI</sequence>
<keyword evidence="7" id="KW-0256">Endoplasmic reticulum</keyword>
<dbReference type="Gene3D" id="3.40.720.10">
    <property type="entry name" value="Alkaline Phosphatase, subunit A"/>
    <property type="match status" value="1"/>
</dbReference>
<dbReference type="PANTHER" id="PTHR23071">
    <property type="entry name" value="PHOSPHATIDYLINOSITOL GLYCAN"/>
    <property type="match status" value="1"/>
</dbReference>
<dbReference type="UniPathway" id="UPA00196"/>
<feature type="transmembrane region" description="Helical" evidence="11">
    <location>
        <begin position="449"/>
        <end position="473"/>
    </location>
</feature>
<evidence type="ECO:0000256" key="11">
    <source>
        <dbReference type="SAM" id="Phobius"/>
    </source>
</evidence>
<evidence type="ECO:0000256" key="8">
    <source>
        <dbReference type="ARBA" id="ARBA00022989"/>
    </source>
</evidence>
<dbReference type="STRING" id="1069680.M7NPH2"/>
<dbReference type="SUPFAM" id="SSF53649">
    <property type="entry name" value="Alkaline phosphatase-like"/>
    <property type="match status" value="1"/>
</dbReference>
<dbReference type="EMBL" id="AFWA02000006">
    <property type="protein sequence ID" value="EMR10608.1"/>
    <property type="molecule type" value="Genomic_DNA"/>
</dbReference>
<feature type="transmembrane region" description="Helical" evidence="11">
    <location>
        <begin position="513"/>
        <end position="530"/>
    </location>
</feature>
<dbReference type="GO" id="GO:0005789">
    <property type="term" value="C:endoplasmic reticulum membrane"/>
    <property type="evidence" value="ECO:0007669"/>
    <property type="project" value="UniProtKB-SubCell"/>
</dbReference>
<dbReference type="InterPro" id="IPR039524">
    <property type="entry name" value="PIGO/GPI13"/>
</dbReference>
<evidence type="ECO:0000256" key="7">
    <source>
        <dbReference type="ARBA" id="ARBA00022824"/>
    </source>
</evidence>
<evidence type="ECO:0000256" key="4">
    <source>
        <dbReference type="ARBA" id="ARBA00022502"/>
    </source>
</evidence>
<dbReference type="GO" id="GO:0051377">
    <property type="term" value="F:mannose-ethanolamine phosphotransferase activity"/>
    <property type="evidence" value="ECO:0007669"/>
    <property type="project" value="EnsemblFungi"/>
</dbReference>
<evidence type="ECO:0000256" key="1">
    <source>
        <dbReference type="ARBA" id="ARBA00004477"/>
    </source>
</evidence>
<dbReference type="Pfam" id="PF01663">
    <property type="entry name" value="Phosphodiest"/>
    <property type="match status" value="1"/>
</dbReference>
<evidence type="ECO:0000256" key="3">
    <source>
        <dbReference type="ARBA" id="ARBA00008695"/>
    </source>
</evidence>
<keyword evidence="8 11" id="KW-1133">Transmembrane helix</keyword>
<proteinExistence type="inferred from homology"/>
<accession>M7NPH2</accession>
<dbReference type="RefSeq" id="XP_007873237.1">
    <property type="nucleotide sequence ID" value="XM_007875046.1"/>
</dbReference>
<feature type="transmembrane region" description="Helical" evidence="11">
    <location>
        <begin position="948"/>
        <end position="968"/>
    </location>
</feature>
<dbReference type="HOGENOM" id="CLU_004298_1_0_1"/>
<comment type="subcellular location">
    <subcellularLocation>
        <location evidence="1">Endoplasmic reticulum membrane</location>
        <topology evidence="1">Multi-pass membrane protein</topology>
    </subcellularLocation>
</comment>
<comment type="caution">
    <text evidence="12">The sequence shown here is derived from an EMBL/GenBank/DDBJ whole genome shotgun (WGS) entry which is preliminary data.</text>
</comment>
<dbReference type="VEuPathDB" id="FungiDB:PNEG_01311"/>
<feature type="transmembrane region" description="Helical" evidence="11">
    <location>
        <begin position="542"/>
        <end position="564"/>
    </location>
</feature>
<comment type="pathway">
    <text evidence="2">Glycolipid biosynthesis; glycosylphosphatidylinositol-anchor biosynthesis.</text>
</comment>
<dbReference type="CDD" id="cd16023">
    <property type="entry name" value="GPI_EPT_3"/>
    <property type="match status" value="1"/>
</dbReference>
<feature type="transmembrane region" description="Helical" evidence="11">
    <location>
        <begin position="485"/>
        <end position="507"/>
    </location>
</feature>
<feature type="transmembrane region" description="Helical" evidence="11">
    <location>
        <begin position="768"/>
        <end position="788"/>
    </location>
</feature>
<name>M7NPH2_PNEMU</name>
<protein>
    <submittedName>
        <fullName evidence="12">Uncharacterized protein</fullName>
    </submittedName>
</protein>
<dbReference type="PANTHER" id="PTHR23071:SF1">
    <property type="entry name" value="GPI ETHANOLAMINE PHOSPHATE TRANSFERASE 3"/>
    <property type="match status" value="1"/>
</dbReference>
<dbReference type="eggNOG" id="KOG2126">
    <property type="taxonomic scope" value="Eukaryota"/>
</dbReference>